<dbReference type="Proteomes" id="UP001159363">
    <property type="component" value="Chromosome 5"/>
</dbReference>
<keyword evidence="3" id="KW-1185">Reference proteome</keyword>
<sequence length="110" mass="12579">MELGDQVKNWAPHICCATCYVKLINLWNRKGNSMLFAAPVSWREPKDHVTDCYFCMTNVQEFSNRKPKKHIVYPNLPSAIRPVPHSVNHPVTSRSAHEEIETDSEDSVGE</sequence>
<name>A0ABQ9HCS6_9NEOP</name>
<organism evidence="2 3">
    <name type="scientific">Dryococelus australis</name>
    <dbReference type="NCBI Taxonomy" id="614101"/>
    <lineage>
        <taxon>Eukaryota</taxon>
        <taxon>Metazoa</taxon>
        <taxon>Ecdysozoa</taxon>
        <taxon>Arthropoda</taxon>
        <taxon>Hexapoda</taxon>
        <taxon>Insecta</taxon>
        <taxon>Pterygota</taxon>
        <taxon>Neoptera</taxon>
        <taxon>Polyneoptera</taxon>
        <taxon>Phasmatodea</taxon>
        <taxon>Verophasmatodea</taxon>
        <taxon>Anareolatae</taxon>
        <taxon>Phasmatidae</taxon>
        <taxon>Eurycanthinae</taxon>
        <taxon>Dryococelus</taxon>
    </lineage>
</organism>
<proteinExistence type="predicted"/>
<evidence type="ECO:0000313" key="3">
    <source>
        <dbReference type="Proteomes" id="UP001159363"/>
    </source>
</evidence>
<gene>
    <name evidence="2" type="ORF">PR048_018359</name>
</gene>
<dbReference type="EMBL" id="JARBHB010000006">
    <property type="protein sequence ID" value="KAJ8881873.1"/>
    <property type="molecule type" value="Genomic_DNA"/>
</dbReference>
<reference evidence="2 3" key="1">
    <citation type="submission" date="2023-02" db="EMBL/GenBank/DDBJ databases">
        <title>LHISI_Scaffold_Assembly.</title>
        <authorList>
            <person name="Stuart O.P."/>
            <person name="Cleave R."/>
            <person name="Magrath M.J.L."/>
            <person name="Mikheyev A.S."/>
        </authorList>
    </citation>
    <scope>NUCLEOTIDE SEQUENCE [LARGE SCALE GENOMIC DNA]</scope>
    <source>
        <strain evidence="2">Daus_M_001</strain>
        <tissue evidence="2">Leg muscle</tissue>
    </source>
</reference>
<feature type="region of interest" description="Disordered" evidence="1">
    <location>
        <begin position="83"/>
        <end position="110"/>
    </location>
</feature>
<accession>A0ABQ9HCS6</accession>
<protein>
    <recommendedName>
        <fullName evidence="4">RAG1</fullName>
    </recommendedName>
</protein>
<evidence type="ECO:0000313" key="2">
    <source>
        <dbReference type="EMBL" id="KAJ8881873.1"/>
    </source>
</evidence>
<evidence type="ECO:0008006" key="4">
    <source>
        <dbReference type="Google" id="ProtNLM"/>
    </source>
</evidence>
<evidence type="ECO:0000256" key="1">
    <source>
        <dbReference type="SAM" id="MobiDB-lite"/>
    </source>
</evidence>
<feature type="compositionally biased region" description="Acidic residues" evidence="1">
    <location>
        <begin position="100"/>
        <end position="110"/>
    </location>
</feature>
<comment type="caution">
    <text evidence="2">The sequence shown here is derived from an EMBL/GenBank/DDBJ whole genome shotgun (WGS) entry which is preliminary data.</text>
</comment>